<dbReference type="InterPro" id="IPR035896">
    <property type="entry name" value="AN1-like_Znf"/>
</dbReference>
<dbReference type="SUPFAM" id="SSF118310">
    <property type="entry name" value="AN1-like Zinc finger"/>
    <property type="match status" value="1"/>
</dbReference>
<reference evidence="2 3" key="1">
    <citation type="submission" date="2016-09" db="EMBL/GenBank/DDBJ databases">
        <title>The draft genome of Dichanthelium oligosanthes: A C3 panicoid grass species.</title>
        <authorList>
            <person name="Studer A.J."/>
            <person name="Schnable J.C."/>
            <person name="Brutnell T.P."/>
        </authorList>
    </citation>
    <scope>NUCLEOTIDE SEQUENCE [LARGE SCALE GENOMIC DNA]</scope>
    <source>
        <strain evidence="3">cv. Kellogg 1175</strain>
        <tissue evidence="2">Leaf</tissue>
    </source>
</reference>
<gene>
    <name evidence="2" type="ORF">BAE44_0022673</name>
</gene>
<comment type="caution">
    <text evidence="2">The sequence shown here is derived from an EMBL/GenBank/DDBJ whole genome shotgun (WGS) entry which is preliminary data.</text>
</comment>
<evidence type="ECO:0008006" key="4">
    <source>
        <dbReference type="Google" id="ProtNLM"/>
    </source>
</evidence>
<dbReference type="Proteomes" id="UP000095767">
    <property type="component" value="Unassembled WGS sequence"/>
</dbReference>
<organism evidence="2 3">
    <name type="scientific">Dichanthelium oligosanthes</name>
    <dbReference type="NCBI Taxonomy" id="888268"/>
    <lineage>
        <taxon>Eukaryota</taxon>
        <taxon>Viridiplantae</taxon>
        <taxon>Streptophyta</taxon>
        <taxon>Embryophyta</taxon>
        <taxon>Tracheophyta</taxon>
        <taxon>Spermatophyta</taxon>
        <taxon>Magnoliopsida</taxon>
        <taxon>Liliopsida</taxon>
        <taxon>Poales</taxon>
        <taxon>Poaceae</taxon>
        <taxon>PACMAD clade</taxon>
        <taxon>Panicoideae</taxon>
        <taxon>Panicodae</taxon>
        <taxon>Paniceae</taxon>
        <taxon>Dichantheliinae</taxon>
        <taxon>Dichanthelium</taxon>
    </lineage>
</organism>
<dbReference type="PANTHER" id="PTHR10634:SF91">
    <property type="entry name" value="AN1-TYPE DOMAIN-CONTAINING PROTEIN"/>
    <property type="match status" value="1"/>
</dbReference>
<sequence>MCSIYHKKHYPVNGEPGANSSATTTSSRSAVVAAALDVCATVSSAATKPTVGVSFTPAAKATTTAGVAEAAATMPLSSAPGAAKKVQPVRCVACYKKTGLTGFVCRCGKTFCGSAGHTATRRSMAVASTSRPPAATPSLATTRSSRERSFPERSEYLIGHRAWF</sequence>
<dbReference type="Gene3D" id="4.10.1110.10">
    <property type="entry name" value="AN1-like Zinc finger"/>
    <property type="match status" value="1"/>
</dbReference>
<dbReference type="EMBL" id="LWDX02063370">
    <property type="protein sequence ID" value="OEL16308.1"/>
    <property type="molecule type" value="Genomic_DNA"/>
</dbReference>
<proteinExistence type="predicted"/>
<evidence type="ECO:0000256" key="1">
    <source>
        <dbReference type="SAM" id="MobiDB-lite"/>
    </source>
</evidence>
<dbReference type="PANTHER" id="PTHR10634">
    <property type="entry name" value="AN1-TYPE ZINC FINGER PROTEIN"/>
    <property type="match status" value="1"/>
</dbReference>
<dbReference type="AlphaFoldDB" id="A0A1E5UU18"/>
<evidence type="ECO:0000313" key="2">
    <source>
        <dbReference type="EMBL" id="OEL16308.1"/>
    </source>
</evidence>
<evidence type="ECO:0000313" key="3">
    <source>
        <dbReference type="Proteomes" id="UP000095767"/>
    </source>
</evidence>
<name>A0A1E5UU18_9POAL</name>
<keyword evidence="3" id="KW-1185">Reference proteome</keyword>
<protein>
    <recommendedName>
        <fullName evidence="4">AN1-type domain-containing protein</fullName>
    </recommendedName>
</protein>
<accession>A0A1E5UU18</accession>
<dbReference type="STRING" id="888268.A0A1E5UU18"/>
<feature type="region of interest" description="Disordered" evidence="1">
    <location>
        <begin position="126"/>
        <end position="151"/>
    </location>
</feature>
<dbReference type="InterPro" id="IPR050652">
    <property type="entry name" value="AN1_A20_ZnFinger"/>
</dbReference>